<dbReference type="SMART" id="SM00906">
    <property type="entry name" value="Fungal_trans"/>
    <property type="match status" value="1"/>
</dbReference>
<evidence type="ECO:0000256" key="6">
    <source>
        <dbReference type="SAM" id="MobiDB-lite"/>
    </source>
</evidence>
<dbReference type="SUPFAM" id="SSF57701">
    <property type="entry name" value="Zn2/Cys6 DNA-binding domain"/>
    <property type="match status" value="1"/>
</dbReference>
<feature type="domain" description="Zn(2)-C6 fungal-type" evidence="8">
    <location>
        <begin position="36"/>
        <end position="65"/>
    </location>
</feature>
<keyword evidence="7" id="KW-0812">Transmembrane</keyword>
<evidence type="ECO:0000313" key="10">
    <source>
        <dbReference type="Proteomes" id="UP001610446"/>
    </source>
</evidence>
<keyword evidence="4" id="KW-0804">Transcription</keyword>
<dbReference type="PANTHER" id="PTHR47424">
    <property type="entry name" value="REGULATORY PROTEIN GAL4"/>
    <property type="match status" value="1"/>
</dbReference>
<dbReference type="Proteomes" id="UP001610446">
    <property type="component" value="Unassembled WGS sequence"/>
</dbReference>
<gene>
    <name evidence="9" type="ORF">BJY01DRAFT_261748</name>
</gene>
<evidence type="ECO:0000256" key="7">
    <source>
        <dbReference type="SAM" id="Phobius"/>
    </source>
</evidence>
<dbReference type="InterPro" id="IPR001138">
    <property type="entry name" value="Zn2Cys6_DnaBD"/>
</dbReference>
<dbReference type="SMART" id="SM00066">
    <property type="entry name" value="GAL4"/>
    <property type="match status" value="1"/>
</dbReference>
<evidence type="ECO:0000256" key="1">
    <source>
        <dbReference type="ARBA" id="ARBA00022723"/>
    </source>
</evidence>
<accession>A0ABR4IJZ4</accession>
<proteinExistence type="predicted"/>
<dbReference type="PROSITE" id="PS50048">
    <property type="entry name" value="ZN2_CY6_FUNGAL_2"/>
    <property type="match status" value="1"/>
</dbReference>
<evidence type="ECO:0000313" key="9">
    <source>
        <dbReference type="EMBL" id="KAL2827912.1"/>
    </source>
</evidence>
<dbReference type="EMBL" id="JBFXLU010000380">
    <property type="protein sequence ID" value="KAL2827912.1"/>
    <property type="molecule type" value="Genomic_DNA"/>
</dbReference>
<feature type="region of interest" description="Disordered" evidence="6">
    <location>
        <begin position="1"/>
        <end position="35"/>
    </location>
</feature>
<dbReference type="CDD" id="cd00067">
    <property type="entry name" value="GAL4"/>
    <property type="match status" value="1"/>
</dbReference>
<protein>
    <submittedName>
        <fullName evidence="9">Fungal-specific transcription factor domain-containing protein</fullName>
    </submittedName>
</protein>
<keyword evidence="7" id="KW-1133">Transmembrane helix</keyword>
<feature type="transmembrane region" description="Helical" evidence="7">
    <location>
        <begin position="574"/>
        <end position="595"/>
    </location>
</feature>
<dbReference type="CDD" id="cd12148">
    <property type="entry name" value="fungal_TF_MHR"/>
    <property type="match status" value="1"/>
</dbReference>
<dbReference type="Gene3D" id="4.10.240.10">
    <property type="entry name" value="Zn(2)-C6 fungal-type DNA-binding domain"/>
    <property type="match status" value="1"/>
</dbReference>
<keyword evidence="5" id="KW-0539">Nucleus</keyword>
<dbReference type="Pfam" id="PF04082">
    <property type="entry name" value="Fungal_trans"/>
    <property type="match status" value="1"/>
</dbReference>
<feature type="compositionally biased region" description="Polar residues" evidence="6">
    <location>
        <begin position="187"/>
        <end position="198"/>
    </location>
</feature>
<keyword evidence="10" id="KW-1185">Reference proteome</keyword>
<keyword evidence="1" id="KW-0479">Metal-binding</keyword>
<evidence type="ECO:0000259" key="8">
    <source>
        <dbReference type="PROSITE" id="PS50048"/>
    </source>
</evidence>
<dbReference type="InterPro" id="IPR051127">
    <property type="entry name" value="Fungal_SecMet_Regulators"/>
</dbReference>
<sequence length="719" mass="79122">MSDNPGPELSASSPADPDHTRSAKASGRKRKRVSVACRSCRARKSRCNGGQPCSSCEDMETECLYEHLPSRQATASGPRPSGLLDANARLERRLQAIEEKLTAMDAERCSGGQSTISPTAQEVRQLQTPTDLGGGQGQHDEVDGMGSVPLKDGADEDEYFGASSNVAFLRFIVKSVGHLVDAVPDTSRSTMDVSTANPLSEDGQKGNANPLTLPPQEQADALLRLYFSTVNLFMPCIHEPSFRETYLEMQRSGLGSVRRSWLGILHVILAIATNVMSPTSPTHERAAQSNLYFDRAVELVRPAIFGRLSLETVQLFLLVETYLEGTSSSSLTWTFHSLTVKGAYQLGLHTVGGKMELPDLEQEVRRRLWYCCVINDRLLSVSYGRPPLIQLSHVRLGASLHLPFSNVSSTTTASSLGFFNALISLTHIMGAGLDRLYGQNLGIEPPPPMSETLDRIFGLCWRLAQWQDNLPPNLQIINSTTEVLEDVPLTVGATRLRVLLSLRYLGSRTLIIRPVLSQFLEMGDMTASHDHRSEWLFSSGAVLLVDLVRTCREVFQISMSILRGHKNDQNLLGAWWFSCYYTFNAALAILGVLLVKRVPAYSGEFGMIESTELRSLLDMAMDILRGLDQGNITLLKCQETLQKLLLAVEYDCNLTKFTPQSLTLSPSSAWTWQLMDPGFFTSEASMSLAIGAFDPEGDSHLPTTVGQWVDTSGISRPSD</sequence>
<keyword evidence="2" id="KW-0805">Transcription regulation</keyword>
<dbReference type="InterPro" id="IPR007219">
    <property type="entry name" value="XnlR_reg_dom"/>
</dbReference>
<dbReference type="PANTHER" id="PTHR47424:SF3">
    <property type="entry name" value="REGULATORY PROTEIN GAL4"/>
    <property type="match status" value="1"/>
</dbReference>
<keyword evidence="7" id="KW-0472">Membrane</keyword>
<organism evidence="9 10">
    <name type="scientific">Aspergillus pseudoustus</name>
    <dbReference type="NCBI Taxonomy" id="1810923"/>
    <lineage>
        <taxon>Eukaryota</taxon>
        <taxon>Fungi</taxon>
        <taxon>Dikarya</taxon>
        <taxon>Ascomycota</taxon>
        <taxon>Pezizomycotina</taxon>
        <taxon>Eurotiomycetes</taxon>
        <taxon>Eurotiomycetidae</taxon>
        <taxon>Eurotiales</taxon>
        <taxon>Aspergillaceae</taxon>
        <taxon>Aspergillus</taxon>
        <taxon>Aspergillus subgen. Nidulantes</taxon>
    </lineage>
</organism>
<reference evidence="9 10" key="1">
    <citation type="submission" date="2024-07" db="EMBL/GenBank/DDBJ databases">
        <title>Section-level genome sequencing and comparative genomics of Aspergillus sections Usti and Cavernicolus.</title>
        <authorList>
            <consortium name="Lawrence Berkeley National Laboratory"/>
            <person name="Nybo J.L."/>
            <person name="Vesth T.C."/>
            <person name="Theobald S."/>
            <person name="Frisvad J.C."/>
            <person name="Larsen T.O."/>
            <person name="Kjaerboelling I."/>
            <person name="Rothschild-Mancinelli K."/>
            <person name="Lyhne E.K."/>
            <person name="Kogle M.E."/>
            <person name="Barry K."/>
            <person name="Clum A."/>
            <person name="Na H."/>
            <person name="Ledsgaard L."/>
            <person name="Lin J."/>
            <person name="Lipzen A."/>
            <person name="Kuo A."/>
            <person name="Riley R."/>
            <person name="Mondo S."/>
            <person name="Labutti K."/>
            <person name="Haridas S."/>
            <person name="Pangalinan J."/>
            <person name="Salamov A.A."/>
            <person name="Simmons B.A."/>
            <person name="Magnuson J.K."/>
            <person name="Chen J."/>
            <person name="Drula E."/>
            <person name="Henrissat B."/>
            <person name="Wiebenga A."/>
            <person name="Lubbers R.J."/>
            <person name="Gomes A.C."/>
            <person name="Makela M.R."/>
            <person name="Stajich J."/>
            <person name="Grigoriev I.V."/>
            <person name="Mortensen U.H."/>
            <person name="De Vries R.P."/>
            <person name="Baker S.E."/>
            <person name="Andersen M.R."/>
        </authorList>
    </citation>
    <scope>NUCLEOTIDE SEQUENCE [LARGE SCALE GENOMIC DNA]</scope>
    <source>
        <strain evidence="9 10">CBS 123904</strain>
    </source>
</reference>
<evidence type="ECO:0000256" key="3">
    <source>
        <dbReference type="ARBA" id="ARBA00023125"/>
    </source>
</evidence>
<evidence type="ECO:0000256" key="5">
    <source>
        <dbReference type="ARBA" id="ARBA00023242"/>
    </source>
</evidence>
<evidence type="ECO:0000256" key="2">
    <source>
        <dbReference type="ARBA" id="ARBA00023015"/>
    </source>
</evidence>
<dbReference type="InterPro" id="IPR036864">
    <property type="entry name" value="Zn2-C6_fun-type_DNA-bd_sf"/>
</dbReference>
<comment type="caution">
    <text evidence="9">The sequence shown here is derived from an EMBL/GenBank/DDBJ whole genome shotgun (WGS) entry which is preliminary data.</text>
</comment>
<evidence type="ECO:0000256" key="4">
    <source>
        <dbReference type="ARBA" id="ARBA00023163"/>
    </source>
</evidence>
<name>A0ABR4IJZ4_9EURO</name>
<dbReference type="PROSITE" id="PS00463">
    <property type="entry name" value="ZN2_CY6_FUNGAL_1"/>
    <property type="match status" value="1"/>
</dbReference>
<feature type="region of interest" description="Disordered" evidence="6">
    <location>
        <begin position="187"/>
        <end position="207"/>
    </location>
</feature>
<dbReference type="Pfam" id="PF00172">
    <property type="entry name" value="Zn_clus"/>
    <property type="match status" value="1"/>
</dbReference>
<keyword evidence="3" id="KW-0238">DNA-binding</keyword>